<dbReference type="OrthoDB" id="9991820at2"/>
<dbReference type="Proteomes" id="UP000248148">
    <property type="component" value="Unassembled WGS sequence"/>
</dbReference>
<dbReference type="AlphaFoldDB" id="A0A318TGX8"/>
<evidence type="ECO:0000313" key="1">
    <source>
        <dbReference type="EMBL" id="PYF03127.1"/>
    </source>
</evidence>
<reference evidence="1 2" key="1">
    <citation type="submission" date="2018-06" db="EMBL/GenBank/DDBJ databases">
        <title>Genomic Encyclopedia of Archaeal and Bacterial Type Strains, Phase II (KMG-II): from individual species to whole genera.</title>
        <authorList>
            <person name="Goeker M."/>
        </authorList>
    </citation>
    <scope>NUCLEOTIDE SEQUENCE [LARGE SCALE GENOMIC DNA]</scope>
    <source>
        <strain evidence="1 2">JCM 11668</strain>
    </source>
</reference>
<accession>A0A318TGX8</accession>
<protein>
    <submittedName>
        <fullName evidence="1">Uncharacterized protein</fullName>
    </submittedName>
</protein>
<name>A0A318TGX8_9BRAD</name>
<gene>
    <name evidence="1" type="ORF">BJ122_10856</name>
</gene>
<evidence type="ECO:0000313" key="2">
    <source>
        <dbReference type="Proteomes" id="UP000248148"/>
    </source>
</evidence>
<proteinExistence type="predicted"/>
<comment type="caution">
    <text evidence="1">The sequence shown here is derived from an EMBL/GenBank/DDBJ whole genome shotgun (WGS) entry which is preliminary data.</text>
</comment>
<dbReference type="EMBL" id="QJTI01000008">
    <property type="protein sequence ID" value="PYF03127.1"/>
    <property type="molecule type" value="Genomic_DNA"/>
</dbReference>
<sequence length="156" mass="16589">MQTTAWQLPQADESSLASADLILLSADAAARARFAAAAALRSGPRLQPCDLQHLRDPEALHRAIGAARGVLIHLRAGHHYHAQILQLAALLAPRGVALAVLRDDEGTDEALDAVCNLPPSTLRRLRQLLGDQHGNPSALINQFALACGLSLLPEPN</sequence>
<keyword evidence="2" id="KW-1185">Reference proteome</keyword>
<organism evidence="1 2">
    <name type="scientific">Rhodopseudomonas faecalis</name>
    <dbReference type="NCBI Taxonomy" id="99655"/>
    <lineage>
        <taxon>Bacteria</taxon>
        <taxon>Pseudomonadati</taxon>
        <taxon>Pseudomonadota</taxon>
        <taxon>Alphaproteobacteria</taxon>
        <taxon>Hyphomicrobiales</taxon>
        <taxon>Nitrobacteraceae</taxon>
        <taxon>Rhodopseudomonas</taxon>
    </lineage>
</organism>
<dbReference type="RefSeq" id="WP_110780641.1">
    <property type="nucleotide sequence ID" value="NZ_QJTI01000008.1"/>
</dbReference>